<reference evidence="1 2" key="1">
    <citation type="submission" date="2004-06" db="EMBL/GenBank/DDBJ databases">
        <authorList>
            <person name="Birren B.W."/>
            <person name="Stange-Thomann N."/>
            <person name="Hafez N."/>
            <person name="DeCaprio D."/>
            <person name="Fisher S."/>
            <person name="Butler J."/>
            <person name="Elkins T."/>
            <person name="Kodira C.D."/>
            <person name="Major J."/>
            <person name="Wang S."/>
            <person name="Nicol R."/>
            <person name="Nusbaum C."/>
        </authorList>
    </citation>
    <scope>NUCLEOTIDE SEQUENCE [LARGE SCALE GENOMIC DNA]</scope>
    <source>
        <strain evidence="2">ATCC 33453 / NBRC 100688 / NCTC 11704 / L1</strain>
    </source>
</reference>
<evidence type="ECO:0000313" key="1">
    <source>
        <dbReference type="EMBL" id="AAT75804.1"/>
    </source>
</evidence>
<dbReference type="KEGG" id="mfl:Mfl446"/>
<dbReference type="eggNOG" id="COG2849">
    <property type="taxonomic scope" value="Bacteria"/>
</dbReference>
<dbReference type="Proteomes" id="UP000006647">
    <property type="component" value="Chromosome"/>
</dbReference>
<proteinExistence type="predicted"/>
<dbReference type="InterPro" id="IPR011889">
    <property type="entry name" value="Liste_lipo_26"/>
</dbReference>
<organism evidence="1 2">
    <name type="scientific">Mesoplasma florum (strain ATCC 33453 / NBRC 100688 / NCTC 11704 / L1)</name>
    <name type="common">Acholeplasma florum</name>
    <dbReference type="NCBI Taxonomy" id="265311"/>
    <lineage>
        <taxon>Bacteria</taxon>
        <taxon>Bacillati</taxon>
        <taxon>Mycoplasmatota</taxon>
        <taxon>Mollicutes</taxon>
        <taxon>Entomoplasmatales</taxon>
        <taxon>Entomoplasmataceae</taxon>
        <taxon>Mesoplasma</taxon>
    </lineage>
</organism>
<dbReference type="HOGENOM" id="CLU_377576_0_0_14"/>
<accession>Q6F119</accession>
<sequence>MKKLLQLLAVLSLTASVLTGIVSYESMKKLNKPPAYNKIDQNEIQKKLEESIKNKNLTEDEAIAELNNSLKNVSGIKTVEAKILTSYAFEEKTFEVKVMLEENYIWDDLSFNGEFTVSAKVGTYDVIKKEEIQTMLNESIQGKNLTEDEAIAELNNSLKNVSGIKTVEAKILTSYAFEEKTFEVKVMLEENYVWDDLSFEGKFNVNISVSKVIKIDQNVMEKSFKSAILQEYDESEAKKAIIETFNKIINPDLTTEPKIEIKKLGEVEWDKEHEITIKVSLNTHNYEWKSEFDGEFKIKTVLNSTLMFYKIDKDENIHSKEFKGTSSKDWDEIEFTEIIEFGWYNNGQVCGIFFEEDNNEPINIFTRFSEDIVYPNKLNENIKSLNYLFYANSNSGDHLSDIKKWDTSNVNSMEGTFKLTTFSNIDLSGWNVSNVTNMNWIFAQSDIVDFGISKWNTSSVTDMSNMFYGAQAFNGDISTKEVDQNNEKYVAWDTSKVTDMSNMFSGSSAFNGDISKWNTSSVTNMSGMFSDTYAFNGDISKWNTSSVTDMSNMFSRASAFNGDISTKEVDQNNEKYVAWDTSKVTDMSNMFYHTYAFNGDISKWNTSSVTNMSSMFSDASAFNGDISTKEVDQNNEKYVAWDTSKVTDMSNMFYHTYAFNGDISKWNTSSVTDMSNMFLGAQNFNGDISTKEVDQNNEKYVAWDTSKVTNMSGMFSEAEAFNGDISKWNTSSVTDMSSMFSGAQAFNGDISTKEVEKNNEKYVAWDTSKVTDMSSMFSETYAFNGDISKWNTSSVTNMSNMFSGAQAFNCDISTKEVEKNNEKYVAWDTSKVTDMSSMFFGAQAFNQDISKWNISSVTNMSYMFYRAQAFNVDISNWDVKNVEYFANFYHQGGNWAKERQPKFPENN</sequence>
<keyword evidence="2" id="KW-1185">Reference proteome</keyword>
<dbReference type="PATRIC" id="fig|265311.5.peg.450"/>
<gene>
    <name evidence="1" type="ordered locus">Mfl446</name>
</gene>
<dbReference type="NCBIfam" id="TIGR02167">
    <property type="entry name" value="Liste_lipo_26"/>
    <property type="match status" value="9"/>
</dbReference>
<protein>
    <submittedName>
        <fullName evidence="1">Membrane-associated lipoprotein precurser</fullName>
    </submittedName>
</protein>
<dbReference type="EMBL" id="AE017263">
    <property type="protein sequence ID" value="AAT75804.1"/>
    <property type="molecule type" value="Genomic_DNA"/>
</dbReference>
<keyword evidence="1" id="KW-0449">Lipoprotein</keyword>
<dbReference type="AlphaFoldDB" id="Q6F119"/>
<evidence type="ECO:0000313" key="2">
    <source>
        <dbReference type="Proteomes" id="UP000006647"/>
    </source>
</evidence>
<dbReference type="GeneID" id="2897883"/>
<dbReference type="PaxDb" id="265311-Mfl446"/>
<dbReference type="RefSeq" id="WP_011183344.1">
    <property type="nucleotide sequence ID" value="NC_006055.1"/>
</dbReference>
<dbReference type="OrthoDB" id="392103at2"/>
<dbReference type="Pfam" id="PF03382">
    <property type="entry name" value="DUF285"/>
    <property type="match status" value="5"/>
</dbReference>
<name>Q6F119_MESFL</name>
<dbReference type="STRING" id="265311.Mfl446"/>
<dbReference type="EnsemblBacteria" id="AAT75804">
    <property type="protein sequence ID" value="AAT75804"/>
    <property type="gene ID" value="Mfl446"/>
</dbReference>
<dbReference type="InterPro" id="IPR005046">
    <property type="entry name" value="DUF285"/>
</dbReference>